<dbReference type="PRO" id="PR:A7DT40"/>
<dbReference type="GO" id="GO:2000234">
    <property type="term" value="P:positive regulation of rRNA processing"/>
    <property type="evidence" value="ECO:0000318"/>
    <property type="project" value="GO_Central"/>
</dbReference>
<dbReference type="WormBase" id="F49D11.10">
    <property type="protein sequence ID" value="CE44000"/>
    <property type="gene ID" value="WBGene00045433"/>
</dbReference>
<dbReference type="PaxDb" id="6239-F49D11.10.1"/>
<dbReference type="AlphaFoldDB" id="A7DT40"/>
<dbReference type="PANTHER" id="PTHR44215:SF1">
    <property type="entry name" value="WD REPEAT-CONTAINING PROTEIN 75"/>
    <property type="match status" value="1"/>
</dbReference>
<evidence type="ECO:0000256" key="7">
    <source>
        <dbReference type="ARBA" id="ARBA00023242"/>
    </source>
</evidence>
<keyword evidence="5" id="KW-0677">Repeat</keyword>
<evidence type="ECO:0000256" key="3">
    <source>
        <dbReference type="ARBA" id="ARBA00022552"/>
    </source>
</evidence>
<dbReference type="PANTHER" id="PTHR44215">
    <property type="entry name" value="WD REPEAT-CONTAINING PROTEIN 75"/>
    <property type="match status" value="1"/>
</dbReference>
<dbReference type="GeneID" id="6418594"/>
<dbReference type="eggNOG" id="KOG1963">
    <property type="taxonomic scope" value="Eukaryota"/>
</dbReference>
<dbReference type="OrthoDB" id="4096at2759"/>
<dbReference type="PeptideAtlas" id="A7DT40"/>
<dbReference type="GO" id="GO:0006364">
    <property type="term" value="P:rRNA processing"/>
    <property type="evidence" value="ECO:0007669"/>
    <property type="project" value="UniProtKB-KW"/>
</dbReference>
<evidence type="ECO:0000256" key="6">
    <source>
        <dbReference type="ARBA" id="ARBA00023163"/>
    </source>
</evidence>
<dbReference type="GO" id="GO:0032040">
    <property type="term" value="C:small-subunit processome"/>
    <property type="evidence" value="ECO:0007669"/>
    <property type="project" value="InterPro"/>
</dbReference>
<dbReference type="Proteomes" id="UP000001940">
    <property type="component" value="Chromosome I"/>
</dbReference>
<keyword evidence="2" id="KW-0690">Ribosome biogenesis</keyword>
<dbReference type="Reactome" id="R-CEL-6791226">
    <property type="pathway name" value="Major pathway of rRNA processing in the nucleolus and cytosol"/>
</dbReference>
<dbReference type="UCSC" id="F49D11.10.1">
    <property type="organism name" value="c. elegans"/>
</dbReference>
<evidence type="ECO:0000313" key="9">
    <source>
        <dbReference type="Proteomes" id="UP000001940"/>
    </source>
</evidence>
<reference evidence="8 9" key="1">
    <citation type="journal article" date="1998" name="Science">
        <title>Genome sequence of the nematode C. elegans: a platform for investigating biology.</title>
        <authorList>
            <consortium name="The C. elegans sequencing consortium"/>
            <person name="Sulson J.E."/>
            <person name="Waterston R."/>
        </authorList>
    </citation>
    <scope>NUCLEOTIDE SEQUENCE [LARGE SCALE GENOMIC DNA]</scope>
    <source>
        <strain evidence="8 9">Bristol N2</strain>
    </source>
</reference>
<evidence type="ECO:0000256" key="2">
    <source>
        <dbReference type="ARBA" id="ARBA00022517"/>
    </source>
</evidence>
<keyword evidence="11" id="KW-1267">Proteomics identification</keyword>
<name>A7DT40_CAEEL</name>
<dbReference type="AGR" id="WB:WBGene00045433"/>
<dbReference type="InterPro" id="IPR015943">
    <property type="entry name" value="WD40/YVTN_repeat-like_dom_sf"/>
</dbReference>
<proteinExistence type="evidence at protein level"/>
<dbReference type="SMART" id="SM00320">
    <property type="entry name" value="WD40"/>
    <property type="match status" value="3"/>
</dbReference>
<keyword evidence="9" id="KW-1185">Reference proteome</keyword>
<dbReference type="STRING" id="6239.F49D11.10.1"/>
<protein>
    <submittedName>
        <fullName evidence="8">WD_REPEATS_REGION domain-containing protein</fullName>
    </submittedName>
</protein>
<dbReference type="eggNOG" id="KOG4189">
    <property type="taxonomic scope" value="Eukaryota"/>
</dbReference>
<dbReference type="PhylomeDB" id="A7DT40"/>
<gene>
    <name evidence="8" type="ORF">CELE_F49D11.10</name>
    <name evidence="8 10" type="ORF">F49D11.10</name>
</gene>
<keyword evidence="7" id="KW-0539">Nucleus</keyword>
<comment type="subcellular location">
    <subcellularLocation>
        <location evidence="1">Nucleus</location>
        <location evidence="1">Nucleolus</location>
    </subcellularLocation>
</comment>
<evidence type="ECO:0000256" key="5">
    <source>
        <dbReference type="ARBA" id="ARBA00022737"/>
    </source>
</evidence>
<dbReference type="GO" id="GO:0005730">
    <property type="term" value="C:nucleolus"/>
    <property type="evidence" value="ECO:0000318"/>
    <property type="project" value="GO_Central"/>
</dbReference>
<dbReference type="Bgee" id="WBGene00045433">
    <property type="expression patterns" value="Expressed in germ line (C elegans) and 4 other cell types or tissues"/>
</dbReference>
<dbReference type="RefSeq" id="NP_001122480.2">
    <property type="nucleotide sequence ID" value="NM_001129008.2"/>
</dbReference>
<evidence type="ECO:0007829" key="11">
    <source>
        <dbReference type="PeptideAtlas" id="A7DT40"/>
    </source>
</evidence>
<dbReference type="KEGG" id="cel:CELE_F49D11.10"/>
<evidence type="ECO:0000256" key="1">
    <source>
        <dbReference type="ARBA" id="ARBA00004604"/>
    </source>
</evidence>
<dbReference type="InParanoid" id="A7DT40"/>
<keyword evidence="4" id="KW-0853">WD repeat</keyword>
<accession>A7DT40</accession>
<dbReference type="HOGENOM" id="CLU_013134_0_0_1"/>
<dbReference type="Gene3D" id="2.130.10.10">
    <property type="entry name" value="YVTN repeat-like/Quinoprotein amine dehydrogenase"/>
    <property type="match status" value="2"/>
</dbReference>
<dbReference type="OMA" id="HWHKWAP"/>
<organism evidence="8 9">
    <name type="scientific">Caenorhabditis elegans</name>
    <dbReference type="NCBI Taxonomy" id="6239"/>
    <lineage>
        <taxon>Eukaryota</taxon>
        <taxon>Metazoa</taxon>
        <taxon>Ecdysozoa</taxon>
        <taxon>Nematoda</taxon>
        <taxon>Chromadorea</taxon>
        <taxon>Rhabditida</taxon>
        <taxon>Rhabditina</taxon>
        <taxon>Rhabditomorpha</taxon>
        <taxon>Rhabditoidea</taxon>
        <taxon>Rhabditidae</taxon>
        <taxon>Peloderinae</taxon>
        <taxon>Caenorhabditis</taxon>
    </lineage>
</organism>
<dbReference type="CTD" id="6418594"/>
<dbReference type="InterPro" id="IPR053826">
    <property type="entry name" value="WDR75"/>
</dbReference>
<evidence type="ECO:0000313" key="10">
    <source>
        <dbReference type="WormBase" id="F49D11.10"/>
    </source>
</evidence>
<dbReference type="InterPro" id="IPR001680">
    <property type="entry name" value="WD40_rpt"/>
</dbReference>
<keyword evidence="6" id="KW-0804">Transcription</keyword>
<sequence>METLENIEVTLVGQPYSNLVISPNNRILATTTGASCEVLFSDKKGNDARRVIKHDCDVIAVFFHSNERLVTVTENGEVSEFEAQEKDFEKLVSRRVTAFPVVAAFAQKPKNAEEEKELELWLVVKKSDSKKQKNPSKFDICVTGANGSIEKVLEIPSNIRKEQIVISDRIVSYCQGLEITSIILNDSDFSIVKETKYTSKNTGGHDIDVIHQFDRLSANGNYLVAAISDGRVLEWSNLKSSGVSDTHHRIHWNKVGCHVAVTQFGNVLTAGAECALARHSKGQKEPTLLPRLAAPVTGLVISEDSSTCALVMEDNSIHTVLLATMALKSSISTLEYCPRSLNTVFCCDRLRPRSIVMNAKPGTIQWFDPVTITTESKMHVTLENTIDGDMTSRGIRSAFRDVLCVSFTSTLAATIEKFVHFDGENHVRFWQRIGNATNTKLVASVAVPNDVVFVATCQTSTSSRFANTIVTASTSGTISVWDYTEKDVREDLERSRNWQEAEIRSISNIQADGKFVSAHGQHAVLWNVKNMKIIDVLSCSDDIISVDFAADGRHLIISTKKGVVCWDTLCLLVVWKIQQAVGCVVNSIGCFAFEGAQVMRFDAETGRVLETIQFSTNIDELVVIQQRAHALVYVAKTAKGIICHRPAHIKNSGRSGEIAVPQTPFQQLGSKSTAGPSTVTSDQAFVRQPRPEAARLFSGPVHQLPPISFIAPLFIEKSLLPPPVRGV</sequence>
<dbReference type="EMBL" id="BX284601">
    <property type="protein sequence ID" value="CCD71541.1"/>
    <property type="molecule type" value="Genomic_DNA"/>
</dbReference>
<evidence type="ECO:0000256" key="4">
    <source>
        <dbReference type="ARBA" id="ARBA00022574"/>
    </source>
</evidence>
<dbReference type="GO" id="GO:0003723">
    <property type="term" value="F:RNA binding"/>
    <property type="evidence" value="ECO:0000318"/>
    <property type="project" value="GO_Central"/>
</dbReference>
<dbReference type="InterPro" id="IPR036322">
    <property type="entry name" value="WD40_repeat_dom_sf"/>
</dbReference>
<dbReference type="FunCoup" id="A7DT40">
    <property type="interactions" value="1614"/>
</dbReference>
<keyword evidence="3" id="KW-0698">rRNA processing</keyword>
<evidence type="ECO:0000313" key="8">
    <source>
        <dbReference type="EMBL" id="CCD71541.1"/>
    </source>
</evidence>
<dbReference type="GO" id="GO:0045943">
    <property type="term" value="P:positive regulation of transcription by RNA polymerase I"/>
    <property type="evidence" value="ECO:0000318"/>
    <property type="project" value="GO_Central"/>
</dbReference>
<dbReference type="SUPFAM" id="SSF50978">
    <property type="entry name" value="WD40 repeat-like"/>
    <property type="match status" value="2"/>
</dbReference>